<proteinExistence type="predicted"/>
<dbReference type="FunFam" id="1.10.10.650:FF:000001">
    <property type="entry name" value="S1 RNA-binding domain 1"/>
    <property type="match status" value="1"/>
</dbReference>
<dbReference type="Pfam" id="PF22706">
    <property type="entry name" value="Tex_central_region"/>
    <property type="match status" value="1"/>
</dbReference>
<dbReference type="InterPro" id="IPR055179">
    <property type="entry name" value="Tex-like_central_region"/>
</dbReference>
<protein>
    <submittedName>
        <fullName evidence="3">Uncharacterized protein</fullName>
    </submittedName>
</protein>
<evidence type="ECO:0000259" key="1">
    <source>
        <dbReference type="Pfam" id="PF09371"/>
    </source>
</evidence>
<feature type="domain" description="Tex-like central region" evidence="2">
    <location>
        <begin position="132"/>
        <end position="240"/>
    </location>
</feature>
<dbReference type="GO" id="GO:0006412">
    <property type="term" value="P:translation"/>
    <property type="evidence" value="ECO:0007669"/>
    <property type="project" value="TreeGrafter"/>
</dbReference>
<dbReference type="InterPro" id="IPR050437">
    <property type="entry name" value="Ribos_protein_bS1-like"/>
</dbReference>
<dbReference type="Proteomes" id="UP000019464">
    <property type="component" value="Unassembled WGS sequence"/>
</dbReference>
<dbReference type="Gene3D" id="1.10.3500.10">
    <property type="entry name" value="Tex N-terminal region-like"/>
    <property type="match status" value="1"/>
</dbReference>
<dbReference type="GO" id="GO:0003735">
    <property type="term" value="F:structural constituent of ribosome"/>
    <property type="evidence" value="ECO:0007669"/>
    <property type="project" value="TreeGrafter"/>
</dbReference>
<dbReference type="Gene3D" id="1.10.10.650">
    <property type="entry name" value="RuvA domain 2-like"/>
    <property type="match status" value="1"/>
</dbReference>
<reference evidence="3 4" key="2">
    <citation type="journal article" date="2015" name="Syst. Appl. Microbiol.">
        <title>Nitrincola nitratireducens sp. nov. isolated from a haloalkaline crater lake.</title>
        <authorList>
            <person name="Singh A."/>
            <person name="Vaidya B."/>
            <person name="Tanuku N.R."/>
            <person name="Pinnaka A.K."/>
        </authorList>
    </citation>
    <scope>NUCLEOTIDE SEQUENCE [LARGE SCALE GENOMIC DNA]</scope>
    <source>
        <strain evidence="3 4">AK23</strain>
    </source>
</reference>
<dbReference type="InterPro" id="IPR018974">
    <property type="entry name" value="Tex-like_N"/>
</dbReference>
<sequence>MHIELKLAKELDIGQHQVSATLALLDQGATIPFIARYRKEATGGLDDTQLRDLHQRLLYLRDLDQRRTVIIEQISEQGLLTRELKDALLSADTKSRLEDLYLPFRPKRRNKAQEAREAGLAPLSQTILQHYQDDPKGVAPSFITKVPPFDTLDGVLEGTKHILLETLTEQADALGHLRLQLWKKGILKVQVVKGKAQDDSKYRDYFEYEEAIAKIPSHRALAILRGHNEGVLKYALNLPEGMLDTPFFTLAQASRFSMQIVTLG</sequence>
<dbReference type="PANTHER" id="PTHR10724">
    <property type="entry name" value="30S RIBOSOMAL PROTEIN S1"/>
    <property type="match status" value="1"/>
</dbReference>
<organism evidence="3 4">
    <name type="scientific">Nitrincola nitratireducens</name>
    <dbReference type="NCBI Taxonomy" id="1229521"/>
    <lineage>
        <taxon>Bacteria</taxon>
        <taxon>Pseudomonadati</taxon>
        <taxon>Pseudomonadota</taxon>
        <taxon>Gammaproteobacteria</taxon>
        <taxon>Oceanospirillales</taxon>
        <taxon>Oceanospirillaceae</taxon>
        <taxon>Nitrincola</taxon>
    </lineage>
</organism>
<dbReference type="InterPro" id="IPR023323">
    <property type="entry name" value="Tex-like_dom_sf"/>
</dbReference>
<gene>
    <name evidence="3" type="ORF">D791_02564</name>
</gene>
<dbReference type="SUPFAM" id="SSF158832">
    <property type="entry name" value="Tex N-terminal region-like"/>
    <property type="match status" value="1"/>
</dbReference>
<dbReference type="Pfam" id="PF09371">
    <property type="entry name" value="Tex_N"/>
    <property type="match status" value="1"/>
</dbReference>
<dbReference type="STRING" id="1229521.D791_02564"/>
<dbReference type="EMBL" id="AONB01000013">
    <property type="protein sequence ID" value="EXJ10499.1"/>
    <property type="molecule type" value="Genomic_DNA"/>
</dbReference>
<dbReference type="PANTHER" id="PTHR10724:SF10">
    <property type="entry name" value="S1 RNA-BINDING DOMAIN-CONTAINING PROTEIN 1"/>
    <property type="match status" value="1"/>
</dbReference>
<evidence type="ECO:0000259" key="2">
    <source>
        <dbReference type="Pfam" id="PF22706"/>
    </source>
</evidence>
<comment type="caution">
    <text evidence="3">The sequence shown here is derived from an EMBL/GenBank/DDBJ whole genome shotgun (WGS) entry which is preliminary data.</text>
</comment>
<keyword evidence="4" id="KW-1185">Reference proteome</keyword>
<feature type="domain" description="Tex-like protein N-terminal" evidence="1">
    <location>
        <begin position="2"/>
        <end position="74"/>
    </location>
</feature>
<dbReference type="RefSeq" id="WP_051514474.1">
    <property type="nucleotide sequence ID" value="NZ_AONB01000013.1"/>
</dbReference>
<evidence type="ECO:0000313" key="4">
    <source>
        <dbReference type="Proteomes" id="UP000019464"/>
    </source>
</evidence>
<dbReference type="InterPro" id="IPR023319">
    <property type="entry name" value="Tex-like_HTH_dom_sf"/>
</dbReference>
<reference evidence="4" key="1">
    <citation type="submission" date="2012-11" db="EMBL/GenBank/DDBJ databases">
        <authorList>
            <person name="Singh A."/>
            <person name="Pinnaka A.K."/>
            <person name="Vaidya B."/>
        </authorList>
    </citation>
    <scope>NUCLEOTIDE SEQUENCE [LARGE SCALE GENOMIC DNA]</scope>
    <source>
        <strain evidence="4">AK23</strain>
    </source>
</reference>
<evidence type="ECO:0000313" key="3">
    <source>
        <dbReference type="EMBL" id="EXJ10499.1"/>
    </source>
</evidence>
<dbReference type="PATRIC" id="fig|1229521.3.peg.2594"/>
<accession>W9UTT7</accession>
<dbReference type="AlphaFoldDB" id="W9UTT7"/>
<dbReference type="GO" id="GO:0005829">
    <property type="term" value="C:cytosol"/>
    <property type="evidence" value="ECO:0007669"/>
    <property type="project" value="TreeGrafter"/>
</dbReference>
<dbReference type="GO" id="GO:0003729">
    <property type="term" value="F:mRNA binding"/>
    <property type="evidence" value="ECO:0007669"/>
    <property type="project" value="TreeGrafter"/>
</dbReference>
<name>W9UTT7_9GAMM</name>